<evidence type="ECO:0000256" key="2">
    <source>
        <dbReference type="ARBA" id="ARBA00022737"/>
    </source>
</evidence>
<evidence type="ECO:0000259" key="7">
    <source>
        <dbReference type="SMART" id="SM00280"/>
    </source>
</evidence>
<dbReference type="SMART" id="SM00280">
    <property type="entry name" value="KAZAL"/>
    <property type="match status" value="1"/>
</dbReference>
<dbReference type="Gene3D" id="3.30.60.30">
    <property type="match status" value="1"/>
</dbReference>
<feature type="domain" description="Follistatin-like" evidence="6">
    <location>
        <begin position="100"/>
        <end position="122"/>
    </location>
</feature>
<dbReference type="AlphaFoldDB" id="A0A8K1R442"/>
<feature type="signal peptide" evidence="5">
    <location>
        <begin position="1"/>
        <end position="19"/>
    </location>
</feature>
<dbReference type="Gene3D" id="3.90.290.10">
    <property type="entry name" value="TGF-beta binding (TB) domain"/>
    <property type="match status" value="1"/>
</dbReference>
<name>A0A8K1R442_HOFMI</name>
<dbReference type="SUPFAM" id="SSF100895">
    <property type="entry name" value="Kazal-type serine protease inhibitors"/>
    <property type="match status" value="1"/>
</dbReference>
<feature type="domain" description="Kazal-like" evidence="7">
    <location>
        <begin position="122"/>
        <end position="169"/>
    </location>
</feature>
<evidence type="ECO:0000313" key="8">
    <source>
        <dbReference type="EMBL" id="UEC49165.1"/>
    </source>
</evidence>
<evidence type="ECO:0000256" key="1">
    <source>
        <dbReference type="ARBA" id="ARBA00022729"/>
    </source>
</evidence>
<keyword evidence="3" id="KW-1015">Disulfide bond</keyword>
<evidence type="ECO:0000256" key="4">
    <source>
        <dbReference type="ARBA" id="ARBA00023180"/>
    </source>
</evidence>
<feature type="chain" id="PRO_5035434920" evidence="5">
    <location>
        <begin position="20"/>
        <end position="310"/>
    </location>
</feature>
<organism evidence="8">
    <name type="scientific">Hofstenia miamia</name>
    <name type="common">Three-banded panther worm</name>
    <dbReference type="NCBI Taxonomy" id="442651"/>
    <lineage>
        <taxon>Eukaryota</taxon>
        <taxon>Metazoa</taxon>
        <taxon>Xenacoelomorpha</taxon>
        <taxon>Acoelomorpha</taxon>
        <taxon>Acoela</taxon>
        <taxon>Hofsteniidae</taxon>
        <taxon>Hofstenia</taxon>
    </lineage>
</organism>
<feature type="domain" description="Follistatin-like" evidence="6">
    <location>
        <begin position="242"/>
        <end position="265"/>
    </location>
</feature>
<reference evidence="8" key="1">
    <citation type="submission" date="2020-08" db="EMBL/GenBank/DDBJ databases">
        <authorList>
            <person name="Gehrke A.R."/>
            <person name="Srivastava M."/>
        </authorList>
    </citation>
    <scope>NUCLEOTIDE SEQUENCE</scope>
</reference>
<keyword evidence="2" id="KW-0677">Repeat</keyword>
<evidence type="ECO:0000256" key="5">
    <source>
        <dbReference type="SAM" id="SignalP"/>
    </source>
</evidence>
<keyword evidence="4" id="KW-0325">Glycoprotein</keyword>
<dbReference type="InterPro" id="IPR002350">
    <property type="entry name" value="Kazal_dom"/>
</dbReference>
<proteinExistence type="evidence at transcript level"/>
<sequence length="310" mass="35910">MLGLHIIFYIFALNSFFQADGGSCWVKMDENGKCRGDLWYDTFPILGQYDDMHGCCLNGLRNTFYSNVSMNKFHIVERVDMVIERKVECIDCRQFLKDKDCSTVECPPYWECVMEDGKPTCTCDFNCSEEDENYKARCGSDDHTFHSICQFKRWRCQNPHLYLAYNISCMPWCSNKQFCPAGTFCKRYEDEDRAACLNCSLCPQEPVSKVCSTKLKQYDKSCEYFCANPKGEVHFKDCPSVVCENAKCPEDKSTCIEKKGRPYCIDCTKPNKLSKKSQKQCDVDGNEFPNEHFVTKKMCAERKFIKTKPC</sequence>
<evidence type="ECO:0000256" key="3">
    <source>
        <dbReference type="ARBA" id="ARBA00023157"/>
    </source>
</evidence>
<dbReference type="EMBL" id="MT863335">
    <property type="protein sequence ID" value="UEC49165.1"/>
    <property type="molecule type" value="mRNA"/>
</dbReference>
<feature type="domain" description="Follistatin-like" evidence="6">
    <location>
        <begin position="172"/>
        <end position="197"/>
    </location>
</feature>
<evidence type="ECO:0000259" key="6">
    <source>
        <dbReference type="SMART" id="SM00274"/>
    </source>
</evidence>
<protein>
    <submittedName>
        <fullName evidence="8">Follistatin</fullName>
    </submittedName>
</protein>
<dbReference type="InterPro" id="IPR036773">
    <property type="entry name" value="TB_dom_sf"/>
</dbReference>
<dbReference type="InterPro" id="IPR036058">
    <property type="entry name" value="Kazal_dom_sf"/>
</dbReference>
<dbReference type="SMART" id="SM00274">
    <property type="entry name" value="FOLN"/>
    <property type="match status" value="3"/>
</dbReference>
<dbReference type="InterPro" id="IPR003645">
    <property type="entry name" value="Fol_N"/>
</dbReference>
<accession>A0A8K1R442</accession>
<keyword evidence="1 5" id="KW-0732">Signal</keyword>